<name>G3W1E2_SARHA</name>
<dbReference type="RefSeq" id="XP_031801810.1">
    <property type="nucleotide sequence ID" value="XM_031945950.1"/>
</dbReference>
<dbReference type="STRING" id="9305.ENSSHAP00000009247"/>
<evidence type="ECO:0000313" key="2">
    <source>
        <dbReference type="Ensembl" id="ENSSHAP00000009247.2"/>
    </source>
</evidence>
<organism evidence="2 3">
    <name type="scientific">Sarcophilus harrisii</name>
    <name type="common">Tasmanian devil</name>
    <name type="synonym">Sarcophilus laniarius</name>
    <dbReference type="NCBI Taxonomy" id="9305"/>
    <lineage>
        <taxon>Eukaryota</taxon>
        <taxon>Metazoa</taxon>
        <taxon>Chordata</taxon>
        <taxon>Craniata</taxon>
        <taxon>Vertebrata</taxon>
        <taxon>Euteleostomi</taxon>
        <taxon>Mammalia</taxon>
        <taxon>Metatheria</taxon>
        <taxon>Dasyuromorphia</taxon>
        <taxon>Dasyuridae</taxon>
        <taxon>Sarcophilus</taxon>
    </lineage>
</organism>
<dbReference type="PANTHER" id="PTHR23120:SF39">
    <property type="entry name" value="MAESTRO"/>
    <property type="match status" value="1"/>
</dbReference>
<evidence type="ECO:0000313" key="3">
    <source>
        <dbReference type="Proteomes" id="UP000007648"/>
    </source>
</evidence>
<proteinExistence type="predicted"/>
<dbReference type="FunCoup" id="G3W1E2">
    <property type="interactions" value="7"/>
</dbReference>
<dbReference type="KEGG" id="shr:100922439"/>
<evidence type="ECO:0000259" key="1">
    <source>
        <dbReference type="Pfam" id="PF23227"/>
    </source>
</evidence>
<dbReference type="HOGENOM" id="CLU_099676_0_0_1"/>
<reference evidence="2" key="2">
    <citation type="submission" date="2025-08" db="UniProtKB">
        <authorList>
            <consortium name="Ensembl"/>
        </authorList>
    </citation>
    <scope>IDENTIFICATION</scope>
</reference>
<dbReference type="InParanoid" id="G3W1E2"/>
<dbReference type="eggNOG" id="KOG2032">
    <property type="taxonomic scope" value="Eukaryota"/>
</dbReference>
<feature type="domain" description="Maestro/Maestro-like HEAT-repeats" evidence="1">
    <location>
        <begin position="240"/>
        <end position="436"/>
    </location>
</feature>
<dbReference type="Proteomes" id="UP000007648">
    <property type="component" value="Unassembled WGS sequence"/>
</dbReference>
<reference evidence="2" key="3">
    <citation type="submission" date="2025-09" db="UniProtKB">
        <authorList>
            <consortium name="Ensembl"/>
        </authorList>
    </citation>
    <scope>IDENTIFICATION</scope>
</reference>
<sequence length="439" mass="50305">MGKLYGIITFSYPNGVQRVISRVTMRQCSMGIPVGTHYIITSQSRAWELESFLHRGLKLVLRFCQDLDSLRSGVTWPKEAADVNHGKELTAATGRIFLHLLDMDQRKLSFVILSNAISLLEYQQLEGIIAALLSKPTLFVSFSFEMPRGKPDQVARKKMSFQLEEKNNWTLQGPAQLHYAEGLILAKSVDQPLRKIPSAYLPEPSSQTKKQRIFRKSLFSKISWKLRLRNREPLKNVFYLLAERARDSNTKRRHMAIKGLGNMACEAPDKVKKYKKILLASLVHGLYDPVSSEIIYESVKALTIILGKIKGKGLGSFFIDITLQTRTLLDDENDSLRYSAFILFGQLAAFAGWKWKKFFTSQVKRTRDSLLVHLRDGNPHVATACRTAVHACSPFLRLKKESLDYTILAQEEQRNPKLYRQLSYYHPELLQFFYANKIL</sequence>
<dbReference type="InterPro" id="IPR016024">
    <property type="entry name" value="ARM-type_fold"/>
</dbReference>
<protein>
    <submittedName>
        <fullName evidence="2">Maestro</fullName>
    </submittedName>
</protein>
<dbReference type="GO" id="GO:0005737">
    <property type="term" value="C:cytoplasm"/>
    <property type="evidence" value="ECO:0007669"/>
    <property type="project" value="TreeGrafter"/>
</dbReference>
<dbReference type="InterPro" id="IPR055406">
    <property type="entry name" value="HEAT_Maestro"/>
</dbReference>
<gene>
    <name evidence="2" type="primary">MRO</name>
</gene>
<dbReference type="GeneID" id="100922439"/>
<dbReference type="Ensembl" id="ENSSHAT00000009327.2">
    <property type="protein sequence ID" value="ENSSHAP00000009247.2"/>
    <property type="gene ID" value="ENSSHAG00000008004.2"/>
</dbReference>
<dbReference type="PANTHER" id="PTHR23120">
    <property type="entry name" value="MAESTRO-RELATED HEAT DOMAIN-CONTAINING"/>
    <property type="match status" value="1"/>
</dbReference>
<accession>G3W1E2</accession>
<dbReference type="OrthoDB" id="1884734at2759"/>
<dbReference type="Pfam" id="PF23227">
    <property type="entry name" value="HEAT_MROH2B_C"/>
    <property type="match status" value="1"/>
</dbReference>
<dbReference type="AlphaFoldDB" id="G3W1E2"/>
<dbReference type="SUPFAM" id="SSF48371">
    <property type="entry name" value="ARM repeat"/>
    <property type="match status" value="1"/>
</dbReference>
<dbReference type="Gene3D" id="1.25.10.10">
    <property type="entry name" value="Leucine-rich Repeat Variant"/>
    <property type="match status" value="1"/>
</dbReference>
<dbReference type="GeneTree" id="ENSGT00940000161642"/>
<reference evidence="2 3" key="1">
    <citation type="journal article" date="2011" name="Proc. Natl. Acad. Sci. U.S.A.">
        <title>Genetic diversity and population structure of the endangered marsupial Sarcophilus harrisii (Tasmanian devil).</title>
        <authorList>
            <person name="Miller W."/>
            <person name="Hayes V.M."/>
            <person name="Ratan A."/>
            <person name="Petersen D.C."/>
            <person name="Wittekindt N.E."/>
            <person name="Miller J."/>
            <person name="Walenz B."/>
            <person name="Knight J."/>
            <person name="Qi J."/>
            <person name="Zhao F."/>
            <person name="Wang Q."/>
            <person name="Bedoya-Reina O.C."/>
            <person name="Katiyar N."/>
            <person name="Tomsho L.P."/>
            <person name="Kasson L.M."/>
            <person name="Hardie R.A."/>
            <person name="Woodbridge P."/>
            <person name="Tindall E.A."/>
            <person name="Bertelsen M.F."/>
            <person name="Dixon D."/>
            <person name="Pyecroft S."/>
            <person name="Helgen K.M."/>
            <person name="Lesk A.M."/>
            <person name="Pringle T.H."/>
            <person name="Patterson N."/>
            <person name="Zhang Y."/>
            <person name="Kreiss A."/>
            <person name="Woods G.M."/>
            <person name="Jones M.E."/>
            <person name="Schuster S.C."/>
        </authorList>
    </citation>
    <scope>NUCLEOTIDE SEQUENCE [LARGE SCALE GENOMIC DNA]</scope>
</reference>
<keyword evidence="3" id="KW-1185">Reference proteome</keyword>
<dbReference type="InterPro" id="IPR011989">
    <property type="entry name" value="ARM-like"/>
</dbReference>
<dbReference type="InterPro" id="IPR045206">
    <property type="entry name" value="Maestro_heat-like_prot"/>
</dbReference>
<dbReference type="CTD" id="83876"/>